<dbReference type="Pfam" id="PF04828">
    <property type="entry name" value="GFA"/>
    <property type="match status" value="1"/>
</dbReference>
<dbReference type="Gene3D" id="3.90.1590.10">
    <property type="entry name" value="glutathione-dependent formaldehyde- activating enzyme (gfa)"/>
    <property type="match status" value="1"/>
</dbReference>
<evidence type="ECO:0000256" key="3">
    <source>
        <dbReference type="ARBA" id="ARBA00022833"/>
    </source>
</evidence>
<evidence type="ECO:0000256" key="2">
    <source>
        <dbReference type="ARBA" id="ARBA00022723"/>
    </source>
</evidence>
<protein>
    <submittedName>
        <fullName evidence="6">Aldehyde-activating protein</fullName>
    </submittedName>
</protein>
<evidence type="ECO:0000313" key="6">
    <source>
        <dbReference type="EMBL" id="KFG88850.1"/>
    </source>
</evidence>
<dbReference type="Proteomes" id="UP000024284">
    <property type="component" value="Unassembled WGS sequence"/>
</dbReference>
<keyword evidence="7" id="KW-1185">Reference proteome</keyword>
<dbReference type="PANTHER" id="PTHR33337">
    <property type="entry name" value="GFA DOMAIN-CONTAINING PROTEIN"/>
    <property type="match status" value="1"/>
</dbReference>
<dbReference type="PROSITE" id="PS51891">
    <property type="entry name" value="CENP_V_GFA"/>
    <property type="match status" value="1"/>
</dbReference>
<dbReference type="GO" id="GO:0046872">
    <property type="term" value="F:metal ion binding"/>
    <property type="evidence" value="ECO:0007669"/>
    <property type="project" value="UniProtKB-KW"/>
</dbReference>
<keyword evidence="2" id="KW-0479">Metal-binding</keyword>
<evidence type="ECO:0000259" key="5">
    <source>
        <dbReference type="PROSITE" id="PS51891"/>
    </source>
</evidence>
<evidence type="ECO:0000256" key="4">
    <source>
        <dbReference type="ARBA" id="ARBA00023239"/>
    </source>
</evidence>
<dbReference type="PATRIC" id="fig|1219045.3.peg.3301"/>
<reference evidence="6" key="1">
    <citation type="submission" date="2014-08" db="EMBL/GenBank/DDBJ databases">
        <title>Draft genome sequences of Sphingobium herbicidovorans.</title>
        <authorList>
            <person name="Gan H.M."/>
            <person name="Gan H.Y."/>
            <person name="Savka M.A."/>
        </authorList>
    </citation>
    <scope>NUCLEOTIDE SEQUENCE [LARGE SCALE GENOMIC DNA]</scope>
    <source>
        <strain evidence="6">NBRC 16415</strain>
    </source>
</reference>
<sequence length="123" mass="13598">MLAQCNCGHLRAMCSGLPTRVSICHCLSCKRRTGSAFAWNASFPEDMVQIAGAYHSFSRKTDSGRTNVYHFCPSCGSTLFYHVEMRPGTISIPVGAFADPDFSPPTVELFDDRRPGWCEIDLS</sequence>
<dbReference type="EMBL" id="JFZA02000045">
    <property type="protein sequence ID" value="KFG88850.1"/>
    <property type="molecule type" value="Genomic_DNA"/>
</dbReference>
<dbReference type="InterPro" id="IPR011057">
    <property type="entry name" value="Mss4-like_sf"/>
</dbReference>
<gene>
    <name evidence="6" type="ORF">BV98_003250</name>
</gene>
<comment type="similarity">
    <text evidence="1">Belongs to the Gfa family.</text>
</comment>
<keyword evidence="3" id="KW-0862">Zinc</keyword>
<dbReference type="OrthoDB" id="7186766at2"/>
<feature type="domain" description="CENP-V/GFA" evidence="5">
    <location>
        <begin position="1"/>
        <end position="111"/>
    </location>
</feature>
<dbReference type="eggNOG" id="COG3791">
    <property type="taxonomic scope" value="Bacteria"/>
</dbReference>
<evidence type="ECO:0000313" key="7">
    <source>
        <dbReference type="Proteomes" id="UP000024284"/>
    </source>
</evidence>
<dbReference type="PANTHER" id="PTHR33337:SF40">
    <property type="entry name" value="CENP-V_GFA DOMAIN-CONTAINING PROTEIN-RELATED"/>
    <property type="match status" value="1"/>
</dbReference>
<dbReference type="AlphaFoldDB" id="A0A086P632"/>
<evidence type="ECO:0000256" key="1">
    <source>
        <dbReference type="ARBA" id="ARBA00005495"/>
    </source>
</evidence>
<dbReference type="STRING" id="76947.GCA_002080435_03335"/>
<accession>A0A086P632</accession>
<dbReference type="RefSeq" id="WP_037468040.1">
    <property type="nucleotide sequence ID" value="NZ_BCZD01000011.1"/>
</dbReference>
<keyword evidence="4" id="KW-0456">Lyase</keyword>
<dbReference type="GO" id="GO:0016846">
    <property type="term" value="F:carbon-sulfur lyase activity"/>
    <property type="evidence" value="ECO:0007669"/>
    <property type="project" value="InterPro"/>
</dbReference>
<name>A0A086P632_SPHHM</name>
<proteinExistence type="inferred from homology"/>
<organism evidence="6 7">
    <name type="scientific">Sphingobium herbicidovorans (strain ATCC 700291 / DSM 11019 / CCUG 56400 / KCTC 2939 / LMG 18315 / NBRC 16415 / MH)</name>
    <name type="common">Sphingomonas herbicidovorans</name>
    <dbReference type="NCBI Taxonomy" id="1219045"/>
    <lineage>
        <taxon>Bacteria</taxon>
        <taxon>Pseudomonadati</taxon>
        <taxon>Pseudomonadota</taxon>
        <taxon>Alphaproteobacteria</taxon>
        <taxon>Sphingomonadales</taxon>
        <taxon>Sphingomonadaceae</taxon>
        <taxon>Sphingobium</taxon>
    </lineage>
</organism>
<dbReference type="SUPFAM" id="SSF51316">
    <property type="entry name" value="Mss4-like"/>
    <property type="match status" value="1"/>
</dbReference>
<dbReference type="InterPro" id="IPR006913">
    <property type="entry name" value="CENP-V/GFA"/>
</dbReference>
<comment type="caution">
    <text evidence="6">The sequence shown here is derived from an EMBL/GenBank/DDBJ whole genome shotgun (WGS) entry which is preliminary data.</text>
</comment>